<evidence type="ECO:0000313" key="9">
    <source>
        <dbReference type="Proteomes" id="UP000440578"/>
    </source>
</evidence>
<reference evidence="8 9" key="1">
    <citation type="submission" date="2019-07" db="EMBL/GenBank/DDBJ databases">
        <title>Draft genome assembly of a fouling barnacle, Amphibalanus amphitrite (Darwin, 1854): The first reference genome for Thecostraca.</title>
        <authorList>
            <person name="Kim W."/>
        </authorList>
    </citation>
    <scope>NUCLEOTIDE SEQUENCE [LARGE SCALE GENOMIC DNA]</scope>
    <source>
        <strain evidence="8">SNU_AA5</strain>
        <tissue evidence="8">Soma without cirri and trophi</tissue>
    </source>
</reference>
<dbReference type="EMBL" id="VIIS01001555">
    <property type="protein sequence ID" value="KAF0296512.1"/>
    <property type="molecule type" value="Genomic_DNA"/>
</dbReference>
<dbReference type="Pfam" id="PF01062">
    <property type="entry name" value="Bestrophin"/>
    <property type="match status" value="1"/>
</dbReference>
<evidence type="ECO:0000256" key="1">
    <source>
        <dbReference type="ARBA" id="ARBA00004370"/>
    </source>
</evidence>
<keyword evidence="3 6" id="KW-1133">Transmembrane helix</keyword>
<feature type="transmembrane region" description="Helical" evidence="6">
    <location>
        <begin position="71"/>
        <end position="90"/>
    </location>
</feature>
<dbReference type="GO" id="GO:0034707">
    <property type="term" value="C:chloride channel complex"/>
    <property type="evidence" value="ECO:0007669"/>
    <property type="project" value="UniProtKB-KW"/>
</dbReference>
<comment type="caution">
    <text evidence="8">The sequence shown here is derived from an EMBL/GenBank/DDBJ whole genome shotgun (WGS) entry which is preliminary data.</text>
</comment>
<feature type="compositionally biased region" description="Polar residues" evidence="7">
    <location>
        <begin position="483"/>
        <end position="492"/>
    </location>
</feature>
<keyword evidence="6" id="KW-1003">Cell membrane</keyword>
<evidence type="ECO:0000256" key="4">
    <source>
        <dbReference type="ARBA" id="ARBA00023136"/>
    </source>
</evidence>
<evidence type="ECO:0000256" key="6">
    <source>
        <dbReference type="RuleBase" id="RU363126"/>
    </source>
</evidence>
<dbReference type="PANTHER" id="PTHR10736:SF0">
    <property type="entry name" value="BESTROPHIN HOMOLOG"/>
    <property type="match status" value="1"/>
</dbReference>
<dbReference type="Proteomes" id="UP000440578">
    <property type="component" value="Unassembled WGS sequence"/>
</dbReference>
<name>A0A6A4W0A5_AMPAM</name>
<evidence type="ECO:0000256" key="3">
    <source>
        <dbReference type="ARBA" id="ARBA00022989"/>
    </source>
</evidence>
<comment type="similarity">
    <text evidence="5 6">Belongs to the anion channel-forming bestrophin (TC 1.A.46) family. Calcium-sensitive chloride channel subfamily.</text>
</comment>
<keyword evidence="6" id="KW-0869">Chloride channel</keyword>
<accession>A0A6A4W0A5</accession>
<proteinExistence type="inferred from homology"/>
<feature type="transmembrane region" description="Helical" evidence="6">
    <location>
        <begin position="31"/>
        <end position="51"/>
    </location>
</feature>
<feature type="compositionally biased region" description="Polar residues" evidence="7">
    <location>
        <begin position="451"/>
        <end position="463"/>
    </location>
</feature>
<protein>
    <recommendedName>
        <fullName evidence="6">Bestrophin homolog</fullName>
    </recommendedName>
</protein>
<keyword evidence="6" id="KW-0813">Transport</keyword>
<evidence type="ECO:0000256" key="5">
    <source>
        <dbReference type="ARBA" id="ARBA00034769"/>
    </source>
</evidence>
<keyword evidence="6" id="KW-0868">Chloride</keyword>
<comment type="subcellular location">
    <subcellularLocation>
        <location evidence="6">Cell membrane</location>
        <topology evidence="6">Multi-pass membrane protein</topology>
    </subcellularLocation>
    <subcellularLocation>
        <location evidence="1">Membrane</location>
    </subcellularLocation>
</comment>
<feature type="region of interest" description="Disordered" evidence="7">
    <location>
        <begin position="432"/>
        <end position="548"/>
    </location>
</feature>
<keyword evidence="2 6" id="KW-0812">Transmembrane</keyword>
<keyword evidence="6" id="KW-0406">Ion transport</keyword>
<keyword evidence="6" id="KW-0407">Ion channel</keyword>
<organism evidence="8 9">
    <name type="scientific">Amphibalanus amphitrite</name>
    <name type="common">Striped barnacle</name>
    <name type="synonym">Balanus amphitrite</name>
    <dbReference type="NCBI Taxonomy" id="1232801"/>
    <lineage>
        <taxon>Eukaryota</taxon>
        <taxon>Metazoa</taxon>
        <taxon>Ecdysozoa</taxon>
        <taxon>Arthropoda</taxon>
        <taxon>Crustacea</taxon>
        <taxon>Multicrustacea</taxon>
        <taxon>Cirripedia</taxon>
        <taxon>Thoracica</taxon>
        <taxon>Thoracicalcarea</taxon>
        <taxon>Balanomorpha</taxon>
        <taxon>Balanoidea</taxon>
        <taxon>Balanidae</taxon>
        <taxon>Amphibalaninae</taxon>
        <taxon>Amphibalanus</taxon>
    </lineage>
</organism>
<sequence length="548" mass="62343">MTVSYQNEVASSTSGGFTRLLLKWRGSLYKLIYRELALFCLAYAAVSLVYFKLLTEDQQRVFEQIRDYCNQFISLIPLSFVLGFYVTFVAQRWWQQYTAIPWPDKILHAIALYVRGADENSRMIRRTMVRYLNLSLILLLRSISSAVKRRLPTLDHLVESGFMTAQELEEFTSVPRKEFNTYWIPCCWFVSLLREARTTNHVVDSMGLKLIVETFNEYRANCGLLWSYDWVSIPLVYTQVVTIATYTFFVACLVGRQQEIIQLADSEGKPAVQLDLYLPFFTILQFLFYMGLLKVAEQLINPFGDDDEDFELNWIIDRHVKVSYLIVDTLNIRRPPLVKDMYFDDPGLTLPYTEASVQYKIPTYRGSVDNMKVPVKEHTMVLPEIKEEQDDDESEHFFGSTSLGSIAAENGLIDGRDPRVGAMSVPDEALLASRNHASPNGGRVRPKNRSESAGSCGDQSLTDSGRPEVTCLISELDERRTTDASPQGSQHRFSVPSVFVQAPSFRRESPGGSRSRKTWADAAPFQPLLGRSERLLDGPESQSNGARP</sequence>
<dbReference type="AlphaFoldDB" id="A0A6A4W0A5"/>
<dbReference type="GO" id="GO:0005886">
    <property type="term" value="C:plasma membrane"/>
    <property type="evidence" value="ECO:0007669"/>
    <property type="project" value="UniProtKB-SubCell"/>
</dbReference>
<feature type="transmembrane region" description="Helical" evidence="6">
    <location>
        <begin position="276"/>
        <end position="293"/>
    </location>
</feature>
<feature type="transmembrane region" description="Helical" evidence="6">
    <location>
        <begin position="235"/>
        <end position="255"/>
    </location>
</feature>
<gene>
    <name evidence="8" type="primary">BEST3_1</name>
    <name evidence="8" type="ORF">FJT64_006071</name>
</gene>
<dbReference type="PANTHER" id="PTHR10736">
    <property type="entry name" value="BESTROPHIN"/>
    <property type="match status" value="1"/>
</dbReference>
<dbReference type="InterPro" id="IPR021134">
    <property type="entry name" value="Bestrophin-like"/>
</dbReference>
<evidence type="ECO:0000256" key="7">
    <source>
        <dbReference type="SAM" id="MobiDB-lite"/>
    </source>
</evidence>
<dbReference type="OrthoDB" id="201595at2759"/>
<evidence type="ECO:0000256" key="2">
    <source>
        <dbReference type="ARBA" id="ARBA00022692"/>
    </source>
</evidence>
<evidence type="ECO:0000313" key="8">
    <source>
        <dbReference type="EMBL" id="KAF0296512.1"/>
    </source>
</evidence>
<comment type="function">
    <text evidence="6">Forms chloride channels.</text>
</comment>
<keyword evidence="4 6" id="KW-0472">Membrane</keyword>
<keyword evidence="9" id="KW-1185">Reference proteome</keyword>
<dbReference type="GO" id="GO:0005254">
    <property type="term" value="F:chloride channel activity"/>
    <property type="evidence" value="ECO:0007669"/>
    <property type="project" value="UniProtKB-KW"/>
</dbReference>
<dbReference type="InterPro" id="IPR000615">
    <property type="entry name" value="Bestrophin"/>
</dbReference>